<evidence type="ECO:0000256" key="12">
    <source>
        <dbReference type="SAM" id="SignalP"/>
    </source>
</evidence>
<dbReference type="CTD" id="36339554"/>
<feature type="signal peptide" evidence="12">
    <location>
        <begin position="1"/>
        <end position="28"/>
    </location>
</feature>
<feature type="binding site" evidence="9">
    <location>
        <position position="193"/>
    </location>
    <ligand>
        <name>Mg(2+)</name>
        <dbReference type="ChEBI" id="CHEBI:18420"/>
    </ligand>
</feature>
<dbReference type="PANTHER" id="PTHR11596:SF5">
    <property type="entry name" value="ALKALINE PHOSPHATASE"/>
    <property type="match status" value="1"/>
</dbReference>
<dbReference type="OMA" id="NMPCSAR"/>
<evidence type="ECO:0000256" key="9">
    <source>
        <dbReference type="PIRSR" id="PIRSR601952-2"/>
    </source>
</evidence>
<dbReference type="EC" id="3.1.3.1" evidence="2 11"/>
<comment type="similarity">
    <text evidence="1 10">Belongs to the alkaline phosphatase family.</text>
</comment>
<feature type="binding site" evidence="9">
    <location>
        <position position="348"/>
    </location>
    <ligand>
        <name>Zn(2+)</name>
        <dbReference type="ChEBI" id="CHEBI:29105"/>
        <label>2</label>
    </ligand>
</feature>
<keyword evidence="3" id="KW-0597">Phosphoprotein</keyword>
<evidence type="ECO:0000256" key="11">
    <source>
        <dbReference type="RuleBase" id="RU003947"/>
    </source>
</evidence>
<keyword evidence="5 11" id="KW-0378">Hydrolase</keyword>
<comment type="caution">
    <text evidence="13">The sequence shown here is derived from an EMBL/GenBank/DDBJ whole genome shotgun (WGS) entry which is preliminary data.</text>
</comment>
<evidence type="ECO:0000256" key="10">
    <source>
        <dbReference type="RuleBase" id="RU003946"/>
    </source>
</evidence>
<dbReference type="SUPFAM" id="SSF53649">
    <property type="entry name" value="Alkaline phosphatase-like"/>
    <property type="match status" value="1"/>
</dbReference>
<keyword evidence="4 9" id="KW-0479">Metal-binding</keyword>
<dbReference type="PANTHER" id="PTHR11596">
    <property type="entry name" value="ALKALINE PHOSPHATASE"/>
    <property type="match status" value="1"/>
</dbReference>
<evidence type="ECO:0000256" key="2">
    <source>
        <dbReference type="ARBA" id="ARBA00012647"/>
    </source>
</evidence>
<keyword evidence="6 9" id="KW-0862">Zinc</keyword>
<evidence type="ECO:0000256" key="1">
    <source>
        <dbReference type="ARBA" id="ARBA00005984"/>
    </source>
</evidence>
<dbReference type="Proteomes" id="UP000019149">
    <property type="component" value="Unassembled WGS sequence"/>
</dbReference>
<dbReference type="RefSeq" id="XP_024352549.1">
    <property type="nucleotide sequence ID" value="XM_024493088.1"/>
</dbReference>
<gene>
    <name evidence="13" type="ORF">EGR_03839</name>
</gene>
<dbReference type="InterPro" id="IPR001952">
    <property type="entry name" value="Alkaline_phosphatase"/>
</dbReference>
<feature type="binding site" evidence="9">
    <location>
        <position position="469"/>
    </location>
    <ligand>
        <name>Zn(2+)</name>
        <dbReference type="ChEBI" id="CHEBI:29105"/>
        <label>2</label>
    </ligand>
</feature>
<evidence type="ECO:0000256" key="5">
    <source>
        <dbReference type="ARBA" id="ARBA00022801"/>
    </source>
</evidence>
<keyword evidence="14" id="KW-1185">Reference proteome</keyword>
<feature type="active site" description="Phosphoserine intermediate" evidence="8">
    <location>
        <position position="129"/>
    </location>
</feature>
<comment type="catalytic activity">
    <reaction evidence="11">
        <text>a phosphate monoester + H2O = an alcohol + phosphate</text>
        <dbReference type="Rhea" id="RHEA:15017"/>
        <dbReference type="ChEBI" id="CHEBI:15377"/>
        <dbReference type="ChEBI" id="CHEBI:30879"/>
        <dbReference type="ChEBI" id="CHEBI:43474"/>
        <dbReference type="ChEBI" id="CHEBI:67140"/>
        <dbReference type="EC" id="3.1.3.1"/>
    </reaction>
</comment>
<protein>
    <recommendedName>
        <fullName evidence="2 11">Alkaline phosphatase</fullName>
        <ecNumber evidence="2 11">3.1.3.1</ecNumber>
    </recommendedName>
</protein>
<feature type="binding site" evidence="9">
    <location>
        <position position="191"/>
    </location>
    <ligand>
        <name>Mg(2+)</name>
        <dbReference type="ChEBI" id="CHEBI:18420"/>
    </ligand>
</feature>
<dbReference type="OrthoDB" id="5818554at2759"/>
<dbReference type="InterPro" id="IPR018299">
    <property type="entry name" value="Alkaline_phosphatase_AS"/>
</dbReference>
<comment type="cofactor">
    <cofactor evidence="9">
        <name>Mg(2+)</name>
        <dbReference type="ChEBI" id="CHEBI:18420"/>
    </cofactor>
    <text evidence="9">Binds 1 Mg(2+) ion.</text>
</comment>
<reference evidence="13 14" key="1">
    <citation type="journal article" date="2013" name="Nat. Genet.">
        <title>The genome of the hydatid tapeworm Echinococcus granulosus.</title>
        <authorList>
            <person name="Zheng H."/>
            <person name="Zhang W."/>
            <person name="Zhang L."/>
            <person name="Zhang Z."/>
            <person name="Li J."/>
            <person name="Lu G."/>
            <person name="Zhu Y."/>
            <person name="Wang Y."/>
            <person name="Huang Y."/>
            <person name="Liu J."/>
            <person name="Kang H."/>
            <person name="Chen J."/>
            <person name="Wang L."/>
            <person name="Chen A."/>
            <person name="Yu S."/>
            <person name="Gao Z."/>
            <person name="Jin L."/>
            <person name="Gu W."/>
            <person name="Wang Z."/>
            <person name="Zhao L."/>
            <person name="Shi B."/>
            <person name="Wen H."/>
            <person name="Lin R."/>
            <person name="Jones M.K."/>
            <person name="Brejova B."/>
            <person name="Vinar T."/>
            <person name="Zhao G."/>
            <person name="McManus D.P."/>
            <person name="Chen Z."/>
            <person name="Zhou Y."/>
            <person name="Wang S."/>
        </authorList>
    </citation>
    <scope>NUCLEOTIDE SEQUENCE [LARGE SCALE GENOMIC DNA]</scope>
</reference>
<evidence type="ECO:0000313" key="13">
    <source>
        <dbReference type="EMBL" id="EUB61353.1"/>
    </source>
</evidence>
<sequence length="553" mass="60669">MVLGQCLRSFTFCLLLFFFLDCLCSVAALTPRQKQPTSSEDTFPAFWERLAREKLKRSSQFFPAPRARAKNVILFLGDGMGIPTISAGRFFKAEMEGRLSEANPILDFEDWPFHTMCRTYDLQTTVTDSGGSATAYLGGTKTGTGIIGLTGAVRPKSCRRYAPEERVESVLEAAMEAGMATGIVTTSRVTHASPAGAFAHTASRNWESDRQIAKDCFGVSEPPMDISRQLVEENLNINVVLGGGYRTFLPREGKGERIDGRNLAEEWLANQMNRGRRAKLITDATRFLLTDFSEVDYLLGLLNPSHLSFDADRGKAEPSLANLTTTAIKILSRQPKGFFLFVEGARIDHAHHANLGKKALLDLLAFEEAIRVGTKMVNLKETLVIVTADHSHSMLFGGQPDRKRSLLELNTELDRHILDGKGMLPLMYTSGPAGAVNTTRLNLSALSNPTLHGTNFQQPTFIPLPWATHGGEDVGVYATGVFSYLFHSTVDNTFIGQSMKYALCLRPFEMEPHCPACGGAEQCIKAALLVFNAAAFASFRCRCLVVVNPLGLA</sequence>
<dbReference type="PROSITE" id="PS00123">
    <property type="entry name" value="ALKALINE_PHOSPHATASE"/>
    <property type="match status" value="1"/>
</dbReference>
<dbReference type="Gene3D" id="3.40.720.10">
    <property type="entry name" value="Alkaline Phosphatase, subunit A"/>
    <property type="match status" value="1"/>
</dbReference>
<proteinExistence type="inferred from homology"/>
<dbReference type="KEGG" id="egl:EGR_03839"/>
<organism evidence="13 14">
    <name type="scientific">Echinococcus granulosus</name>
    <name type="common">Hydatid tapeworm</name>
    <dbReference type="NCBI Taxonomy" id="6210"/>
    <lineage>
        <taxon>Eukaryota</taxon>
        <taxon>Metazoa</taxon>
        <taxon>Spiralia</taxon>
        <taxon>Lophotrochozoa</taxon>
        <taxon>Platyhelminthes</taxon>
        <taxon>Cestoda</taxon>
        <taxon>Eucestoda</taxon>
        <taxon>Cyclophyllidea</taxon>
        <taxon>Taeniidae</taxon>
        <taxon>Echinococcus</taxon>
        <taxon>Echinococcus granulosus group</taxon>
    </lineage>
</organism>
<evidence type="ECO:0000256" key="8">
    <source>
        <dbReference type="PIRSR" id="PIRSR601952-1"/>
    </source>
</evidence>
<feature type="binding site" evidence="9">
    <location>
        <position position="390"/>
    </location>
    <ligand>
        <name>Zn(2+)</name>
        <dbReference type="ChEBI" id="CHEBI:29105"/>
        <label>2</label>
    </ligand>
</feature>
<dbReference type="PRINTS" id="PR00113">
    <property type="entry name" value="ALKPHPHTASE"/>
</dbReference>
<feature type="binding site" evidence="9">
    <location>
        <position position="78"/>
    </location>
    <ligand>
        <name>Zn(2+)</name>
        <dbReference type="ChEBI" id="CHEBI:29105"/>
        <label>2</label>
    </ligand>
</feature>
<dbReference type="CDD" id="cd16012">
    <property type="entry name" value="ALP"/>
    <property type="match status" value="1"/>
</dbReference>
<feature type="binding site" evidence="9">
    <location>
        <position position="343"/>
    </location>
    <ligand>
        <name>Mg(2+)</name>
        <dbReference type="ChEBI" id="CHEBI:18420"/>
    </ligand>
</feature>
<dbReference type="AlphaFoldDB" id="W6UJW6"/>
<keyword evidence="7 9" id="KW-0460">Magnesium</keyword>
<feature type="chain" id="PRO_5004882168" description="Alkaline phosphatase" evidence="12">
    <location>
        <begin position="29"/>
        <end position="553"/>
    </location>
</feature>
<dbReference type="InterPro" id="IPR017850">
    <property type="entry name" value="Alkaline_phosphatase_core_sf"/>
</dbReference>
<evidence type="ECO:0000256" key="6">
    <source>
        <dbReference type="ARBA" id="ARBA00022833"/>
    </source>
</evidence>
<feature type="binding site" evidence="9">
    <location>
        <position position="352"/>
    </location>
    <ligand>
        <name>Zn(2+)</name>
        <dbReference type="ChEBI" id="CHEBI:29105"/>
        <label>2</label>
    </ligand>
</feature>
<dbReference type="GO" id="GO:0004035">
    <property type="term" value="F:alkaline phosphatase activity"/>
    <property type="evidence" value="ECO:0007669"/>
    <property type="project" value="UniProtKB-EC"/>
</dbReference>
<dbReference type="STRING" id="6210.W6UJW6"/>
<keyword evidence="12" id="KW-0732">Signal</keyword>
<dbReference type="GeneID" id="36339554"/>
<evidence type="ECO:0000313" key="14">
    <source>
        <dbReference type="Proteomes" id="UP000019149"/>
    </source>
</evidence>
<dbReference type="Pfam" id="PF00245">
    <property type="entry name" value="Alk_phosphatase"/>
    <property type="match status" value="1"/>
</dbReference>
<feature type="binding site" evidence="9">
    <location>
        <position position="78"/>
    </location>
    <ligand>
        <name>Mg(2+)</name>
        <dbReference type="ChEBI" id="CHEBI:18420"/>
    </ligand>
</feature>
<dbReference type="EMBL" id="APAU02000021">
    <property type="protein sequence ID" value="EUB61353.1"/>
    <property type="molecule type" value="Genomic_DNA"/>
</dbReference>
<accession>W6UJW6</accession>
<feature type="binding site" evidence="9">
    <location>
        <position position="389"/>
    </location>
    <ligand>
        <name>Zn(2+)</name>
        <dbReference type="ChEBI" id="CHEBI:29105"/>
        <label>2</label>
    </ligand>
</feature>
<dbReference type="GO" id="GO:0046872">
    <property type="term" value="F:metal ion binding"/>
    <property type="evidence" value="ECO:0007669"/>
    <property type="project" value="UniProtKB-KW"/>
</dbReference>
<evidence type="ECO:0000256" key="3">
    <source>
        <dbReference type="ARBA" id="ARBA00022553"/>
    </source>
</evidence>
<evidence type="ECO:0000256" key="4">
    <source>
        <dbReference type="ARBA" id="ARBA00022723"/>
    </source>
</evidence>
<evidence type="ECO:0000256" key="7">
    <source>
        <dbReference type="ARBA" id="ARBA00022842"/>
    </source>
</evidence>
<comment type="cofactor">
    <cofactor evidence="9">
        <name>Zn(2+)</name>
        <dbReference type="ChEBI" id="CHEBI:29105"/>
    </cofactor>
    <text evidence="9">Binds 2 Zn(2+) ions.</text>
</comment>
<name>W6UJW6_ECHGR</name>
<dbReference type="SMART" id="SM00098">
    <property type="entry name" value="alkPPc"/>
    <property type="match status" value="1"/>
</dbReference>